<sequence>MFERSDEALIRQALAGKKKAWVSLVKRYEKNVYNYALRMVNNQADAMDLMQDIFLAVFRNLSSFRGDAPFKGWLFRIAHYRCLEHYRKKRPTSSIDDLPEQESEDASLCPEQQLFSSQRASVLVEAMKLLPIKQKLVVELKFFQQCTFEEIAQQLDISSNTAKSQLYSGLEKLKSHLASQDGELDVVAKDDVKNMGVSHV</sequence>
<evidence type="ECO:0000259" key="7">
    <source>
        <dbReference type="Pfam" id="PF08281"/>
    </source>
</evidence>
<keyword evidence="3" id="KW-0731">Sigma factor</keyword>
<dbReference type="InterPro" id="IPR036388">
    <property type="entry name" value="WH-like_DNA-bd_sf"/>
</dbReference>
<reference evidence="8 9" key="1">
    <citation type="submission" date="2018-12" db="EMBL/GenBank/DDBJ databases">
        <title>Complete genome of Litorilituus sediminis.</title>
        <authorList>
            <person name="Liu A."/>
            <person name="Rong J."/>
        </authorList>
    </citation>
    <scope>NUCLEOTIDE SEQUENCE [LARGE SCALE GENOMIC DNA]</scope>
    <source>
        <strain evidence="8 9">JCM 17549</strain>
    </source>
</reference>
<evidence type="ECO:0000313" key="9">
    <source>
        <dbReference type="Proteomes" id="UP000290244"/>
    </source>
</evidence>
<organism evidence="8 9">
    <name type="scientific">Litorilituus sediminis</name>
    <dbReference type="NCBI Taxonomy" id="718192"/>
    <lineage>
        <taxon>Bacteria</taxon>
        <taxon>Pseudomonadati</taxon>
        <taxon>Pseudomonadota</taxon>
        <taxon>Gammaproteobacteria</taxon>
        <taxon>Alteromonadales</taxon>
        <taxon>Colwelliaceae</taxon>
        <taxon>Litorilituus</taxon>
    </lineage>
</organism>
<dbReference type="OrthoDB" id="9784272at2"/>
<evidence type="ECO:0000256" key="4">
    <source>
        <dbReference type="ARBA" id="ARBA00023125"/>
    </source>
</evidence>
<dbReference type="AlphaFoldDB" id="A0A4P6PCI3"/>
<gene>
    <name evidence="8" type="ORF">EMK97_17350</name>
</gene>
<dbReference type="Proteomes" id="UP000290244">
    <property type="component" value="Chromosome"/>
</dbReference>
<evidence type="ECO:0000256" key="3">
    <source>
        <dbReference type="ARBA" id="ARBA00023082"/>
    </source>
</evidence>
<dbReference type="RefSeq" id="WP_130604042.1">
    <property type="nucleotide sequence ID" value="NZ_CP034759.1"/>
</dbReference>
<dbReference type="InterPro" id="IPR014284">
    <property type="entry name" value="RNA_pol_sigma-70_dom"/>
</dbReference>
<evidence type="ECO:0000259" key="6">
    <source>
        <dbReference type="Pfam" id="PF04542"/>
    </source>
</evidence>
<dbReference type="Pfam" id="PF04542">
    <property type="entry name" value="Sigma70_r2"/>
    <property type="match status" value="1"/>
</dbReference>
<dbReference type="InterPro" id="IPR013249">
    <property type="entry name" value="RNA_pol_sigma70_r4_t2"/>
</dbReference>
<keyword evidence="4" id="KW-0238">DNA-binding</keyword>
<feature type="domain" description="RNA polymerase sigma-70 region 2" evidence="6">
    <location>
        <begin position="24"/>
        <end position="90"/>
    </location>
</feature>
<dbReference type="SUPFAM" id="SSF88659">
    <property type="entry name" value="Sigma3 and sigma4 domains of RNA polymerase sigma factors"/>
    <property type="match status" value="1"/>
</dbReference>
<dbReference type="SUPFAM" id="SSF88946">
    <property type="entry name" value="Sigma2 domain of RNA polymerase sigma factors"/>
    <property type="match status" value="1"/>
</dbReference>
<name>A0A4P6PCI3_9GAMM</name>
<proteinExistence type="inferred from homology"/>
<dbReference type="InterPro" id="IPR013325">
    <property type="entry name" value="RNA_pol_sigma_r2"/>
</dbReference>
<comment type="similarity">
    <text evidence="1">Belongs to the sigma-70 factor family. ECF subfamily.</text>
</comment>
<feature type="domain" description="RNA polymerase sigma factor 70 region 4 type 2" evidence="7">
    <location>
        <begin position="123"/>
        <end position="173"/>
    </location>
</feature>
<dbReference type="NCBIfam" id="TIGR02937">
    <property type="entry name" value="sigma70-ECF"/>
    <property type="match status" value="1"/>
</dbReference>
<evidence type="ECO:0000313" key="8">
    <source>
        <dbReference type="EMBL" id="QBG37377.1"/>
    </source>
</evidence>
<dbReference type="Pfam" id="PF08281">
    <property type="entry name" value="Sigma70_r4_2"/>
    <property type="match status" value="1"/>
</dbReference>
<evidence type="ECO:0000256" key="2">
    <source>
        <dbReference type="ARBA" id="ARBA00023015"/>
    </source>
</evidence>
<dbReference type="PANTHER" id="PTHR43133">
    <property type="entry name" value="RNA POLYMERASE ECF-TYPE SIGMA FACTO"/>
    <property type="match status" value="1"/>
</dbReference>
<dbReference type="GO" id="GO:0006352">
    <property type="term" value="P:DNA-templated transcription initiation"/>
    <property type="evidence" value="ECO:0007669"/>
    <property type="project" value="InterPro"/>
</dbReference>
<evidence type="ECO:0000256" key="1">
    <source>
        <dbReference type="ARBA" id="ARBA00010641"/>
    </source>
</evidence>
<keyword evidence="9" id="KW-1185">Reference proteome</keyword>
<dbReference type="Gene3D" id="1.10.1740.10">
    <property type="match status" value="1"/>
</dbReference>
<accession>A0A4P6PCI3</accession>
<dbReference type="EMBL" id="CP034759">
    <property type="protein sequence ID" value="QBG37377.1"/>
    <property type="molecule type" value="Genomic_DNA"/>
</dbReference>
<dbReference type="KEGG" id="lsd:EMK97_17350"/>
<dbReference type="PANTHER" id="PTHR43133:SF8">
    <property type="entry name" value="RNA POLYMERASE SIGMA FACTOR HI_1459-RELATED"/>
    <property type="match status" value="1"/>
</dbReference>
<dbReference type="InterPro" id="IPR039425">
    <property type="entry name" value="RNA_pol_sigma-70-like"/>
</dbReference>
<dbReference type="InterPro" id="IPR007627">
    <property type="entry name" value="RNA_pol_sigma70_r2"/>
</dbReference>
<keyword evidence="2" id="KW-0805">Transcription regulation</keyword>
<evidence type="ECO:0000256" key="5">
    <source>
        <dbReference type="ARBA" id="ARBA00023163"/>
    </source>
</evidence>
<dbReference type="Gene3D" id="1.10.10.10">
    <property type="entry name" value="Winged helix-like DNA-binding domain superfamily/Winged helix DNA-binding domain"/>
    <property type="match status" value="1"/>
</dbReference>
<keyword evidence="5" id="KW-0804">Transcription</keyword>
<dbReference type="GO" id="GO:0003677">
    <property type="term" value="F:DNA binding"/>
    <property type="evidence" value="ECO:0007669"/>
    <property type="project" value="UniProtKB-KW"/>
</dbReference>
<dbReference type="CDD" id="cd06171">
    <property type="entry name" value="Sigma70_r4"/>
    <property type="match status" value="1"/>
</dbReference>
<dbReference type="GO" id="GO:0016987">
    <property type="term" value="F:sigma factor activity"/>
    <property type="evidence" value="ECO:0007669"/>
    <property type="project" value="UniProtKB-KW"/>
</dbReference>
<dbReference type="InterPro" id="IPR013324">
    <property type="entry name" value="RNA_pol_sigma_r3/r4-like"/>
</dbReference>
<protein>
    <submittedName>
        <fullName evidence="8">Sigma-70 family RNA polymerase sigma factor</fullName>
    </submittedName>
</protein>